<accession>A0AAV3PHL4</accession>
<evidence type="ECO:0000313" key="1">
    <source>
        <dbReference type="EMBL" id="GAA0150613.1"/>
    </source>
</evidence>
<comment type="caution">
    <text evidence="1">The sequence shown here is derived from an EMBL/GenBank/DDBJ whole genome shotgun (WGS) entry which is preliminary data.</text>
</comment>
<keyword evidence="2" id="KW-1185">Reference proteome</keyword>
<name>A0AAV3PHL4_LITER</name>
<gene>
    <name evidence="1" type="ORF">LIER_09518</name>
</gene>
<evidence type="ECO:0000313" key="2">
    <source>
        <dbReference type="Proteomes" id="UP001454036"/>
    </source>
</evidence>
<dbReference type="EMBL" id="BAABME010001622">
    <property type="protein sequence ID" value="GAA0150613.1"/>
    <property type="molecule type" value="Genomic_DNA"/>
</dbReference>
<dbReference type="Proteomes" id="UP001454036">
    <property type="component" value="Unassembled WGS sequence"/>
</dbReference>
<reference evidence="1 2" key="1">
    <citation type="submission" date="2024-01" db="EMBL/GenBank/DDBJ databases">
        <title>The complete chloroplast genome sequence of Lithospermum erythrorhizon: insights into the phylogenetic relationship among Boraginaceae species and the maternal lineages of purple gromwells.</title>
        <authorList>
            <person name="Okada T."/>
            <person name="Watanabe K."/>
        </authorList>
    </citation>
    <scope>NUCLEOTIDE SEQUENCE [LARGE SCALE GENOMIC DNA]</scope>
</reference>
<organism evidence="1 2">
    <name type="scientific">Lithospermum erythrorhizon</name>
    <name type="common">Purple gromwell</name>
    <name type="synonym">Lithospermum officinale var. erythrorhizon</name>
    <dbReference type="NCBI Taxonomy" id="34254"/>
    <lineage>
        <taxon>Eukaryota</taxon>
        <taxon>Viridiplantae</taxon>
        <taxon>Streptophyta</taxon>
        <taxon>Embryophyta</taxon>
        <taxon>Tracheophyta</taxon>
        <taxon>Spermatophyta</taxon>
        <taxon>Magnoliopsida</taxon>
        <taxon>eudicotyledons</taxon>
        <taxon>Gunneridae</taxon>
        <taxon>Pentapetalae</taxon>
        <taxon>asterids</taxon>
        <taxon>lamiids</taxon>
        <taxon>Boraginales</taxon>
        <taxon>Boraginaceae</taxon>
        <taxon>Boraginoideae</taxon>
        <taxon>Lithospermeae</taxon>
        <taxon>Lithospermum</taxon>
    </lineage>
</organism>
<dbReference type="AlphaFoldDB" id="A0AAV3PHL4"/>
<proteinExistence type="predicted"/>
<sequence>MKISPDNDGDNKMETLYDPSLKKRRIPLPFEAGPSDWSLFGLDDTDGGPRCSLERMEIELSTILDHADEETEFVGPGGESFWKHRAKMKALSDGDKNSKFFHSVVINRIKTNSILELLEENNNLLTYEESLKTHCRSRFQHIFNHKNSSPDNFPDEHSSPNQYSSIQYISSSLTQDQIDFLTLPFTPEEVKTALFQMASQKSPGPDGFPTEFHQDN</sequence>
<protein>
    <submittedName>
        <fullName evidence="1">Uncharacterized protein</fullName>
    </submittedName>
</protein>